<evidence type="ECO:0000313" key="3">
    <source>
        <dbReference type="Proteomes" id="UP001209681"/>
    </source>
</evidence>
<reference evidence="2 3" key="1">
    <citation type="submission" date="2022-11" db="EMBL/GenBank/DDBJ databases">
        <title>Desulfobotulus tamanensis H1 sp. nov. - anaerobic, alkaliphilic, sulphate reducing bacterium isolated from terrestrial mud volcano.</title>
        <authorList>
            <person name="Frolova A."/>
            <person name="Merkel A.Y."/>
            <person name="Slobodkin A.I."/>
        </authorList>
    </citation>
    <scope>NUCLEOTIDE SEQUENCE [LARGE SCALE GENOMIC DNA]</scope>
    <source>
        <strain evidence="2 3">H1</strain>
    </source>
</reference>
<gene>
    <name evidence="2" type="ORF">OOT00_02035</name>
</gene>
<evidence type="ECO:0000313" key="2">
    <source>
        <dbReference type="EMBL" id="MCW7752763.1"/>
    </source>
</evidence>
<accession>A0ABT3N5M2</accession>
<sequence>MECRWLVMLLCIVAGSFVCSDLAAAEEIPVWRLADRQFHREDRRWQEADQDPEAQWRRQDRFFFNRDDAWKKKQDASFGKRDRQWMRKERTL</sequence>
<evidence type="ECO:0000256" key="1">
    <source>
        <dbReference type="SAM" id="SignalP"/>
    </source>
</evidence>
<protein>
    <submittedName>
        <fullName evidence="2">Uncharacterized protein</fullName>
    </submittedName>
</protein>
<comment type="caution">
    <text evidence="2">The sequence shown here is derived from an EMBL/GenBank/DDBJ whole genome shotgun (WGS) entry which is preliminary data.</text>
</comment>
<dbReference type="Proteomes" id="UP001209681">
    <property type="component" value="Unassembled WGS sequence"/>
</dbReference>
<dbReference type="RefSeq" id="WP_265423622.1">
    <property type="nucleotide sequence ID" value="NZ_JAPFPW010000001.1"/>
</dbReference>
<organism evidence="2 3">
    <name type="scientific">Desulfobotulus pelophilus</name>
    <dbReference type="NCBI Taxonomy" id="2823377"/>
    <lineage>
        <taxon>Bacteria</taxon>
        <taxon>Pseudomonadati</taxon>
        <taxon>Thermodesulfobacteriota</taxon>
        <taxon>Desulfobacteria</taxon>
        <taxon>Desulfobacterales</taxon>
        <taxon>Desulfobacteraceae</taxon>
        <taxon>Desulfobotulus</taxon>
    </lineage>
</organism>
<keyword evidence="3" id="KW-1185">Reference proteome</keyword>
<keyword evidence="1" id="KW-0732">Signal</keyword>
<feature type="chain" id="PRO_5046940415" evidence="1">
    <location>
        <begin position="24"/>
        <end position="92"/>
    </location>
</feature>
<dbReference type="EMBL" id="JAPFPW010000001">
    <property type="protein sequence ID" value="MCW7752763.1"/>
    <property type="molecule type" value="Genomic_DNA"/>
</dbReference>
<name>A0ABT3N5M2_9BACT</name>
<proteinExistence type="predicted"/>
<feature type="signal peptide" evidence="1">
    <location>
        <begin position="1"/>
        <end position="23"/>
    </location>
</feature>